<reference evidence="1" key="2">
    <citation type="journal article" date="2016" name="Fungal Biol.">
        <title>Ochratoxin A production by Penicillium thymicola.</title>
        <authorList>
            <person name="Nguyen H.D.T."/>
            <person name="McMullin D.R."/>
            <person name="Ponomareva E."/>
            <person name="Riley R."/>
            <person name="Pomraning K.R."/>
            <person name="Baker S.E."/>
            <person name="Seifert K.A."/>
        </authorList>
    </citation>
    <scope>NUCLEOTIDE SEQUENCE</scope>
    <source>
        <strain evidence="1">DAOM 180753</strain>
    </source>
</reference>
<comment type="caution">
    <text evidence="1">The sequence shown here is derived from an EMBL/GenBank/DDBJ whole genome shotgun (WGS) entry which is preliminary data.</text>
</comment>
<gene>
    <name evidence="1" type="ORF">VN97_g1660</name>
</gene>
<organism evidence="1 2">
    <name type="scientific">Penicillium thymicola</name>
    <dbReference type="NCBI Taxonomy" id="293382"/>
    <lineage>
        <taxon>Eukaryota</taxon>
        <taxon>Fungi</taxon>
        <taxon>Dikarya</taxon>
        <taxon>Ascomycota</taxon>
        <taxon>Pezizomycotina</taxon>
        <taxon>Eurotiomycetes</taxon>
        <taxon>Eurotiomycetidae</taxon>
        <taxon>Eurotiales</taxon>
        <taxon>Aspergillaceae</taxon>
        <taxon>Penicillium</taxon>
    </lineage>
</organism>
<reference evidence="1" key="1">
    <citation type="submission" date="2015-06" db="EMBL/GenBank/DDBJ databases">
        <authorList>
            <person name="Nguyen H."/>
        </authorList>
    </citation>
    <scope>NUCLEOTIDE SEQUENCE</scope>
    <source>
        <strain evidence="1">DAOM 180753</strain>
    </source>
</reference>
<dbReference type="AlphaFoldDB" id="A0AAI9TQH1"/>
<dbReference type="Proteomes" id="UP001227192">
    <property type="component" value="Unassembled WGS sequence"/>
</dbReference>
<evidence type="ECO:0000313" key="2">
    <source>
        <dbReference type="Proteomes" id="UP001227192"/>
    </source>
</evidence>
<dbReference type="EMBL" id="LACB01000029">
    <property type="protein sequence ID" value="KAJ9491582.1"/>
    <property type="molecule type" value="Genomic_DNA"/>
</dbReference>
<protein>
    <submittedName>
        <fullName evidence="1">Uncharacterized protein</fullName>
    </submittedName>
</protein>
<evidence type="ECO:0000313" key="1">
    <source>
        <dbReference type="EMBL" id="KAJ9491582.1"/>
    </source>
</evidence>
<name>A0AAI9TQH1_PENTH</name>
<accession>A0AAI9TQH1</accession>
<proteinExistence type="predicted"/>
<sequence>MDLDLRCLFCIYLAHGYATKGANIQTRSQSGRSRLGFHMVHTGTSHVYTSSNVLSLATSTPSVLSLLKITSSFRIVISCSSNPCRIMVALSHYLRAD</sequence>
<keyword evidence="2" id="KW-1185">Reference proteome</keyword>